<accession>A0A9N9HLE5</accession>
<dbReference type="AlphaFoldDB" id="A0A9N9HLE5"/>
<dbReference type="EMBL" id="CAJVQA010009727">
    <property type="protein sequence ID" value="CAG8689006.1"/>
    <property type="molecule type" value="Genomic_DNA"/>
</dbReference>
<organism evidence="1 2">
    <name type="scientific">Cetraspora pellucida</name>
    <dbReference type="NCBI Taxonomy" id="1433469"/>
    <lineage>
        <taxon>Eukaryota</taxon>
        <taxon>Fungi</taxon>
        <taxon>Fungi incertae sedis</taxon>
        <taxon>Mucoromycota</taxon>
        <taxon>Glomeromycotina</taxon>
        <taxon>Glomeromycetes</taxon>
        <taxon>Diversisporales</taxon>
        <taxon>Gigasporaceae</taxon>
        <taxon>Cetraspora</taxon>
    </lineage>
</organism>
<comment type="caution">
    <text evidence="1">The sequence shown here is derived from an EMBL/GenBank/DDBJ whole genome shotgun (WGS) entry which is preliminary data.</text>
</comment>
<feature type="non-terminal residue" evidence="1">
    <location>
        <position position="84"/>
    </location>
</feature>
<evidence type="ECO:0000313" key="2">
    <source>
        <dbReference type="Proteomes" id="UP000789759"/>
    </source>
</evidence>
<name>A0A9N9HLE5_9GLOM</name>
<keyword evidence="2" id="KW-1185">Reference proteome</keyword>
<protein>
    <submittedName>
        <fullName evidence="1">4181_t:CDS:1</fullName>
    </submittedName>
</protein>
<sequence length="84" mass="9932">QIQIKEASLRSELAIDYEDISKFVHNSLISLEGSNDNYESDTLEFYMNFDVYLENKESTKYEELNYENNFVLNSDDNKENSDEE</sequence>
<reference evidence="1" key="1">
    <citation type="submission" date="2021-06" db="EMBL/GenBank/DDBJ databases">
        <authorList>
            <person name="Kallberg Y."/>
            <person name="Tangrot J."/>
            <person name="Rosling A."/>
        </authorList>
    </citation>
    <scope>NUCLEOTIDE SEQUENCE</scope>
    <source>
        <strain evidence="1">FL966</strain>
    </source>
</reference>
<dbReference type="Proteomes" id="UP000789759">
    <property type="component" value="Unassembled WGS sequence"/>
</dbReference>
<proteinExistence type="predicted"/>
<evidence type="ECO:0000313" key="1">
    <source>
        <dbReference type="EMBL" id="CAG8689006.1"/>
    </source>
</evidence>
<gene>
    <name evidence="1" type="ORF">CPELLU_LOCUS11186</name>
</gene>